<dbReference type="EMBL" id="CP034662">
    <property type="protein sequence ID" value="AZQ92790.1"/>
    <property type="molecule type" value="Genomic_DNA"/>
</dbReference>
<name>A0A3Q9GAN9_MORCA</name>
<reference evidence="1 2" key="1">
    <citation type="submission" date="2018-12" db="EMBL/GenBank/DDBJ databases">
        <title>Persistence of Moraxella catarrhalis in Chronic Obstructive Pulmonary Disease and Regulation of the Hag/MID Adhesin.</title>
        <authorList>
            <person name="Murphy T."/>
            <person name="Zhao X."/>
            <person name="Vyas G."/>
            <person name="Aluvathingal J."/>
            <person name="Nadendla S."/>
            <person name="Tallon L."/>
            <person name="Tettelin H."/>
        </authorList>
    </citation>
    <scope>NUCLEOTIDE SEQUENCE [LARGE SCALE GENOMIC DNA]</scope>
    <source>
        <strain evidence="1 2">46P58B1</strain>
    </source>
</reference>
<dbReference type="InterPro" id="IPR000836">
    <property type="entry name" value="PRTase_dom"/>
</dbReference>
<accession>A0A3Q9GAN9</accession>
<dbReference type="InterPro" id="IPR029057">
    <property type="entry name" value="PRTase-like"/>
</dbReference>
<dbReference type="Gene3D" id="3.40.50.2020">
    <property type="match status" value="1"/>
</dbReference>
<dbReference type="CDD" id="cd06223">
    <property type="entry name" value="PRTases_typeI"/>
    <property type="match status" value="1"/>
</dbReference>
<evidence type="ECO:0000313" key="1">
    <source>
        <dbReference type="EMBL" id="AZQ92790.1"/>
    </source>
</evidence>
<protein>
    <submittedName>
        <fullName evidence="1">Phage head morphogenesis, SPP1 gp7 family domain protein</fullName>
    </submittedName>
</protein>
<organism evidence="1 2">
    <name type="scientific">Moraxella catarrhalis</name>
    <name type="common">Branhamella catarrhalis</name>
    <dbReference type="NCBI Taxonomy" id="480"/>
    <lineage>
        <taxon>Bacteria</taxon>
        <taxon>Pseudomonadati</taxon>
        <taxon>Pseudomonadota</taxon>
        <taxon>Gammaproteobacteria</taxon>
        <taxon>Moraxellales</taxon>
        <taxon>Moraxellaceae</taxon>
        <taxon>Moraxella</taxon>
    </lineage>
</organism>
<sequence length="579" mass="65599">MKTLINLERLKTKLANDFNVTIKDILAFLQRVVFNKEIGDLSQKEVNIVIKKTDSQLKTLFGAFITNLKTDWRGLFNHRYEVDSPKNIKALQKYADEVFAKPLRLDGKMGITLDELLDAFTDTERKKITNAIRLAHHDGLPNAKLVQMIRGSRARNYQDGILAITTRHAKTIAHTGTAIVANQAKQQFIHDNKDIIKGIKVIATLDLRTSSICRGLDGVFMPLDKARYPPYHFNCRSSFEIVYDGYQTPKQRASMDGVVKNQTYYEWLKNQPAQYQDEVLGKTRAKLFRDGGMTVERFRALQLDKHFTPLTLEQMRALEPKAFDKAFAAVVKLDNTKDRVLAVKRTDWGDLPNVMIAHAKDTITTHKHYQKAKSGELSSALFLVDEYLTDDFVLKLHHTIKGYDNVRIVPVHAEEQLGRNKIPMAYALALSEMLGVDMDLGIVQAKRAYRTSSDGVGRLLKRVSFDGVVLSGHHYMIVDDVITQGGTLADLRGFIESKGGKVILASTLNGKPNSAKLPITKATLGQLRKQAGKEIEQWWQEQFGYDFSQFTESEARYLAKQIHRYGIDAIRDILFASRP</sequence>
<evidence type="ECO:0000313" key="2">
    <source>
        <dbReference type="Proteomes" id="UP000280228"/>
    </source>
</evidence>
<dbReference type="SUPFAM" id="SSF53271">
    <property type="entry name" value="PRTase-like"/>
    <property type="match status" value="1"/>
</dbReference>
<dbReference type="AlphaFoldDB" id="A0A3Q9GAN9"/>
<dbReference type="Proteomes" id="UP000280228">
    <property type="component" value="Chromosome"/>
</dbReference>
<proteinExistence type="predicted"/>
<gene>
    <name evidence="1" type="ORF">EJK53_1621</name>
</gene>
<dbReference type="RefSeq" id="WP_126705144.1">
    <property type="nucleotide sequence ID" value="NZ_CP034662.1"/>
</dbReference>